<reference evidence="2 3" key="1">
    <citation type="submission" date="2017-02" db="EMBL/GenBank/DDBJ databases">
        <authorList>
            <person name="Peterson S.W."/>
        </authorList>
    </citation>
    <scope>NUCLEOTIDE SEQUENCE [LARGE SCALE GENOMIC DNA]</scope>
    <source>
        <strain evidence="2">C6</strain>
    </source>
</reference>
<feature type="transmembrane region" description="Helical" evidence="1">
    <location>
        <begin position="67"/>
        <end position="87"/>
    </location>
</feature>
<keyword evidence="1" id="KW-0812">Transmembrane</keyword>
<feature type="transmembrane region" description="Helical" evidence="1">
    <location>
        <begin position="21"/>
        <end position="47"/>
    </location>
</feature>
<gene>
    <name evidence="2" type="ORF">ACNJC6_00424</name>
</gene>
<dbReference type="AlphaFoldDB" id="A0A1R7Q9B2"/>
<evidence type="ECO:0000313" key="3">
    <source>
        <dbReference type="Proteomes" id="UP000196240"/>
    </source>
</evidence>
<keyword evidence="1" id="KW-1133">Transmembrane helix</keyword>
<name>A0A1R7Q9B2_ACIJO</name>
<proteinExistence type="predicted"/>
<protein>
    <submittedName>
        <fullName evidence="2">Uncharacterized protein</fullName>
    </submittedName>
</protein>
<dbReference type="EMBL" id="FUUY01000001">
    <property type="protein sequence ID" value="SJX20826.1"/>
    <property type="molecule type" value="Genomic_DNA"/>
</dbReference>
<evidence type="ECO:0000313" key="2">
    <source>
        <dbReference type="EMBL" id="SJX20826.1"/>
    </source>
</evidence>
<organism evidence="2 3">
    <name type="scientific">Acinetobacter johnsonii</name>
    <dbReference type="NCBI Taxonomy" id="40214"/>
    <lineage>
        <taxon>Bacteria</taxon>
        <taxon>Pseudomonadati</taxon>
        <taxon>Pseudomonadota</taxon>
        <taxon>Gammaproteobacteria</taxon>
        <taxon>Moraxellales</taxon>
        <taxon>Moraxellaceae</taxon>
        <taxon>Acinetobacter</taxon>
    </lineage>
</organism>
<keyword evidence="1" id="KW-0472">Membrane</keyword>
<sequence length="101" mass="11966">MNWIKEKLCQLDDFSKAFPSVFWSSYFFILLTIASAAFYFPVLSKIANLEIFNMKPFYPAIMDNLSTLWWGIIVVPLIVALIGWGFVDDLYQKKLKKYYRY</sequence>
<evidence type="ECO:0000256" key="1">
    <source>
        <dbReference type="SAM" id="Phobius"/>
    </source>
</evidence>
<dbReference type="RefSeq" id="WP_087010884.1">
    <property type="nucleotide sequence ID" value="NZ_FUUY01000001.1"/>
</dbReference>
<accession>A0A1R7Q9B2</accession>
<dbReference type="Proteomes" id="UP000196240">
    <property type="component" value="Unassembled WGS sequence"/>
</dbReference>